<protein>
    <submittedName>
        <fullName evidence="2">Uncharacterized protein</fullName>
    </submittedName>
</protein>
<gene>
    <name evidence="2" type="ORF">POCTA_138.1.T0110288</name>
</gene>
<evidence type="ECO:0000313" key="2">
    <source>
        <dbReference type="EMBL" id="CAD8140215.1"/>
    </source>
</evidence>
<dbReference type="OMA" id="CATAYDS"/>
<feature type="signal peptide" evidence="1">
    <location>
        <begin position="1"/>
        <end position="17"/>
    </location>
</feature>
<keyword evidence="1" id="KW-0732">Signal</keyword>
<comment type="caution">
    <text evidence="2">The sequence shown here is derived from an EMBL/GenBank/DDBJ whole genome shotgun (WGS) entry which is preliminary data.</text>
</comment>
<dbReference type="EMBL" id="CAJJDP010000010">
    <property type="protein sequence ID" value="CAD8140215.1"/>
    <property type="molecule type" value="Genomic_DNA"/>
</dbReference>
<dbReference type="Proteomes" id="UP000683925">
    <property type="component" value="Unassembled WGS sequence"/>
</dbReference>
<organism evidence="2 3">
    <name type="scientific">Paramecium octaurelia</name>
    <dbReference type="NCBI Taxonomy" id="43137"/>
    <lineage>
        <taxon>Eukaryota</taxon>
        <taxon>Sar</taxon>
        <taxon>Alveolata</taxon>
        <taxon>Ciliophora</taxon>
        <taxon>Intramacronucleata</taxon>
        <taxon>Oligohymenophorea</taxon>
        <taxon>Peniculida</taxon>
        <taxon>Parameciidae</taxon>
        <taxon>Paramecium</taxon>
    </lineage>
</organism>
<reference evidence="2" key="1">
    <citation type="submission" date="2021-01" db="EMBL/GenBank/DDBJ databases">
        <authorList>
            <consortium name="Genoscope - CEA"/>
            <person name="William W."/>
        </authorList>
    </citation>
    <scope>NUCLEOTIDE SEQUENCE</scope>
</reference>
<sequence>MKIQIIGLLILLQLSKSQVVLSFKNSCSCTQIAVDTECNLLYPYCSWQVNQQNVGSCEVINCFTLSSADCVLVRNCIWNGNYCLSSRTDVNCSQLEAQPGLTCQQQNQLCYGTSGLCTTIDQLPNCDTYQTQQQCTIGKEGSCQWTTSNVCSYFQNCQQIPLNMCNNYKPYESIYSQGQYCHINNSGVCVQMTCSDITTESNCKFVQTVFNQDQYYLCSWNAYSKTCGNASNTSNLTKETCFSNTIGTYHWIAENKQSIQGLCFPCSYRLVRKQELCLCEQLVAQMDCISAKICTWQSNKCISSDCNLFNDQQSLCAQSPGCAYQFGKGCFPFTKCSDIKGSNQFQCIAQSFQCPSSNGQYCTALPIDNSVFCKQQGTPYYCGNALIGQGQCYWNSFANQCQYSSSCYGFGMQDCLKLKHACYYSGYQCYPVYCSYFKNASDCTFYFDYYSGSYKYCYWNSDEAYCGEEKPYELDFSQCYTSTQGKYRWSSQDQKVGVCTQCAAVIIPNKRKWCSCDQLIYQKDCATAYDSCLWNPEKSQCVVLDCSMLKTRNLCVENYNCHWIQYQNVMQCLPFTSCDKLPGSNSYMCLLYSQRCTQTDGQFCKELSYANNKQKCSSIADYTNCYLTVAADGVCRWNSQTQKCYALSECSQINEMALCGINNYACYWSLQTNTCNSLSCSMITTESDCTYYDQYVNFNFQIQMCFWNATTCQNATSSDLQPSDCFTNSARTYRWSKKDDTEGSCDSCSQSSIFILGFIFLIFLAQ</sequence>
<proteinExistence type="predicted"/>
<evidence type="ECO:0000256" key="1">
    <source>
        <dbReference type="SAM" id="SignalP"/>
    </source>
</evidence>
<keyword evidence="3" id="KW-1185">Reference proteome</keyword>
<feature type="chain" id="PRO_5035860476" evidence="1">
    <location>
        <begin position="18"/>
        <end position="766"/>
    </location>
</feature>
<name>A0A8S1SI44_PAROT</name>
<dbReference type="OrthoDB" id="297331at2759"/>
<evidence type="ECO:0000313" key="3">
    <source>
        <dbReference type="Proteomes" id="UP000683925"/>
    </source>
</evidence>
<accession>A0A8S1SI44</accession>
<dbReference type="AlphaFoldDB" id="A0A8S1SI44"/>